<dbReference type="SUPFAM" id="SSF53335">
    <property type="entry name" value="S-adenosyl-L-methionine-dependent methyltransferases"/>
    <property type="match status" value="1"/>
</dbReference>
<keyword evidence="3" id="KW-0949">S-adenosyl-L-methionine</keyword>
<dbReference type="PROSITE" id="PS51683">
    <property type="entry name" value="SAM_OMT_II"/>
    <property type="match status" value="1"/>
</dbReference>
<proteinExistence type="predicted"/>
<dbReference type="AlphaFoldDB" id="A0AAW2XXL0"/>
<comment type="caution">
    <text evidence="5">The sequence shown here is derived from an EMBL/GenBank/DDBJ whole genome shotgun (WGS) entry which is preliminary data.</text>
</comment>
<keyword evidence="2" id="KW-0808">Transferase</keyword>
<feature type="domain" description="O-methyltransferase C-terminal" evidence="4">
    <location>
        <begin position="1"/>
        <end position="79"/>
    </location>
</feature>
<dbReference type="InterPro" id="IPR029063">
    <property type="entry name" value="SAM-dependent_MTases_sf"/>
</dbReference>
<gene>
    <name evidence="5" type="ORF">Slati_0988700</name>
</gene>
<dbReference type="GO" id="GO:0032259">
    <property type="term" value="P:methylation"/>
    <property type="evidence" value="ECO:0007669"/>
    <property type="project" value="UniProtKB-KW"/>
</dbReference>
<reference evidence="5" key="1">
    <citation type="submission" date="2020-06" db="EMBL/GenBank/DDBJ databases">
        <authorList>
            <person name="Li T."/>
            <person name="Hu X."/>
            <person name="Zhang T."/>
            <person name="Song X."/>
            <person name="Zhang H."/>
            <person name="Dai N."/>
            <person name="Sheng W."/>
            <person name="Hou X."/>
            <person name="Wei L."/>
        </authorList>
    </citation>
    <scope>NUCLEOTIDE SEQUENCE</scope>
    <source>
        <strain evidence="5">KEN1</strain>
        <tissue evidence="5">Leaf</tissue>
    </source>
</reference>
<evidence type="ECO:0000256" key="3">
    <source>
        <dbReference type="ARBA" id="ARBA00022691"/>
    </source>
</evidence>
<reference evidence="5" key="2">
    <citation type="journal article" date="2024" name="Plant">
        <title>Genomic evolution and insights into agronomic trait innovations of Sesamum species.</title>
        <authorList>
            <person name="Miao H."/>
            <person name="Wang L."/>
            <person name="Qu L."/>
            <person name="Liu H."/>
            <person name="Sun Y."/>
            <person name="Le M."/>
            <person name="Wang Q."/>
            <person name="Wei S."/>
            <person name="Zheng Y."/>
            <person name="Lin W."/>
            <person name="Duan Y."/>
            <person name="Cao H."/>
            <person name="Xiong S."/>
            <person name="Wang X."/>
            <person name="Wei L."/>
            <person name="Li C."/>
            <person name="Ma Q."/>
            <person name="Ju M."/>
            <person name="Zhao R."/>
            <person name="Li G."/>
            <person name="Mu C."/>
            <person name="Tian Q."/>
            <person name="Mei H."/>
            <person name="Zhang T."/>
            <person name="Gao T."/>
            <person name="Zhang H."/>
        </authorList>
    </citation>
    <scope>NUCLEOTIDE SEQUENCE</scope>
    <source>
        <strain evidence="5">KEN1</strain>
    </source>
</reference>
<protein>
    <submittedName>
        <fullName evidence="5">O-methyltransferase 3</fullName>
    </submittedName>
</protein>
<dbReference type="Gene3D" id="3.40.50.150">
    <property type="entry name" value="Vaccinia Virus protein VP39"/>
    <property type="match status" value="1"/>
</dbReference>
<dbReference type="GO" id="GO:0008171">
    <property type="term" value="F:O-methyltransferase activity"/>
    <property type="evidence" value="ECO:0007669"/>
    <property type="project" value="InterPro"/>
</dbReference>
<name>A0AAW2XXL0_9LAMI</name>
<dbReference type="PANTHER" id="PTHR11746">
    <property type="entry name" value="O-METHYLTRANSFERASE"/>
    <property type="match status" value="1"/>
</dbReference>
<organism evidence="5">
    <name type="scientific">Sesamum latifolium</name>
    <dbReference type="NCBI Taxonomy" id="2727402"/>
    <lineage>
        <taxon>Eukaryota</taxon>
        <taxon>Viridiplantae</taxon>
        <taxon>Streptophyta</taxon>
        <taxon>Embryophyta</taxon>
        <taxon>Tracheophyta</taxon>
        <taxon>Spermatophyta</taxon>
        <taxon>Magnoliopsida</taxon>
        <taxon>eudicotyledons</taxon>
        <taxon>Gunneridae</taxon>
        <taxon>Pentapetalae</taxon>
        <taxon>asterids</taxon>
        <taxon>lamiids</taxon>
        <taxon>Lamiales</taxon>
        <taxon>Pedaliaceae</taxon>
        <taxon>Sesamum</taxon>
    </lineage>
</organism>
<dbReference type="InterPro" id="IPR001077">
    <property type="entry name" value="COMT_C"/>
</dbReference>
<accession>A0AAW2XXL0</accession>
<sequence length="80" mass="8685">MSFWEQKEGNPWFSHLFDQGMASDTPMVADVITRDCRQVFEGLDSLVDVGGGTGTLAKTIAEAFPQIHCTVLDLAPVVAD</sequence>
<evidence type="ECO:0000256" key="1">
    <source>
        <dbReference type="ARBA" id="ARBA00022603"/>
    </source>
</evidence>
<evidence type="ECO:0000256" key="2">
    <source>
        <dbReference type="ARBA" id="ARBA00022679"/>
    </source>
</evidence>
<keyword evidence="1" id="KW-0489">Methyltransferase</keyword>
<evidence type="ECO:0000259" key="4">
    <source>
        <dbReference type="Pfam" id="PF00891"/>
    </source>
</evidence>
<dbReference type="InterPro" id="IPR016461">
    <property type="entry name" value="COMT-like"/>
</dbReference>
<dbReference type="Pfam" id="PF00891">
    <property type="entry name" value="Methyltransf_2"/>
    <property type="match status" value="1"/>
</dbReference>
<evidence type="ECO:0000313" key="5">
    <source>
        <dbReference type="EMBL" id="KAL0456495.1"/>
    </source>
</evidence>
<dbReference type="EMBL" id="JACGWN010000003">
    <property type="protein sequence ID" value="KAL0456495.1"/>
    <property type="molecule type" value="Genomic_DNA"/>
</dbReference>